<evidence type="ECO:0000256" key="2">
    <source>
        <dbReference type="ARBA" id="ARBA00022670"/>
    </source>
</evidence>
<evidence type="ECO:0000256" key="1">
    <source>
        <dbReference type="ARBA" id="ARBA00005836"/>
    </source>
</evidence>
<dbReference type="InterPro" id="IPR035068">
    <property type="entry name" value="TldD/PmbA_N"/>
</dbReference>
<name>A0A371IV02_9FIRM</name>
<evidence type="ECO:0000259" key="5">
    <source>
        <dbReference type="Pfam" id="PF01523"/>
    </source>
</evidence>
<dbReference type="InterPro" id="IPR045570">
    <property type="entry name" value="Metalloprtase-TldD/E_cen_dom"/>
</dbReference>
<reference evidence="8 9" key="1">
    <citation type="journal article" date="2017" name="Genome Announc.">
        <title>Draft Genome Sequence of Romboutsia maritimum sp. nov. Strain CCRI-22766(T), Isolated from Coastal Estuarine Mud.</title>
        <authorList>
            <person name="Maheux A.F."/>
            <person name="Boudreau D.K."/>
            <person name="Berube E."/>
            <person name="Boissinot M."/>
            <person name="Raymond F."/>
            <person name="Brodeur S."/>
            <person name="Corbeil J."/>
            <person name="Brightwell G."/>
            <person name="Broda D."/>
            <person name="Omar R.F."/>
            <person name="Bergeron M.G."/>
        </authorList>
    </citation>
    <scope>NUCLEOTIDE SEQUENCE [LARGE SCALE GENOMIC DNA]</scope>
    <source>
        <strain evidence="8 9">CCRI-22766</strain>
    </source>
</reference>
<dbReference type="Pfam" id="PF01523">
    <property type="entry name" value="PmbA_TldD_1st"/>
    <property type="match status" value="1"/>
</dbReference>
<feature type="domain" description="Metalloprotease TldD/E central" evidence="7">
    <location>
        <begin position="112"/>
        <end position="220"/>
    </location>
</feature>
<sequence length="463" mass="50265">MISKEIASRVLSKCLITGGDFAEIFEEDEIKNTIRLIDSKVENALGGRSYGIGIRIFKGLKSVYAYTNDNSIGSLLDTAHKAALALGELKEEKMIVLNNTKVIKNIHNIGIYPNKVGYDRKINIMKDAYKSAKDFSDYISQVSVNYMDSDQKILVTNTEGLYVEDRRIRTRLGISAIASNENENQTGFEGPGGHKGFEIFEDIDPVHHAREAARTAHTMLHAKNCPAGNMTVAIDNGFGGVIFHEACGHSLEATSVAKGNSVFAGKIGKQIASSKVTAIDDGTIENYWGSSNIDDEGNPTKKNVLIENGILKSYMVDKFNGRRMNMEPTGNSRRQNYTLAPTSRMTNTYIANGEDNPEDIIKSISDGLYAKKMGGGSVNPVTGEFNFSVAEGYLVKNGQITEPVRGASLIGKGSEVLMNIDMVGNNLKQAQGMCGSSSGSIHVNVGQPMIRVKEITVGGRAEE</sequence>
<dbReference type="SUPFAM" id="SSF111283">
    <property type="entry name" value="Putative modulator of DNA gyrase, PmbA/TldD"/>
    <property type="match status" value="1"/>
</dbReference>
<comment type="caution">
    <text evidence="8">The sequence shown here is derived from an EMBL/GenBank/DDBJ whole genome shotgun (WGS) entry which is preliminary data.</text>
</comment>
<dbReference type="GO" id="GO:0006508">
    <property type="term" value="P:proteolysis"/>
    <property type="evidence" value="ECO:0007669"/>
    <property type="project" value="UniProtKB-KW"/>
</dbReference>
<dbReference type="Proteomes" id="UP000243494">
    <property type="component" value="Unassembled WGS sequence"/>
</dbReference>
<dbReference type="InterPro" id="IPR045569">
    <property type="entry name" value="Metalloprtase-TldD/E_C"/>
</dbReference>
<dbReference type="Pfam" id="PF19290">
    <property type="entry name" value="PmbA_TldD_2nd"/>
    <property type="match status" value="1"/>
</dbReference>
<organism evidence="8 9">
    <name type="scientific">Romboutsia maritimum</name>
    <dbReference type="NCBI Taxonomy" id="2020948"/>
    <lineage>
        <taxon>Bacteria</taxon>
        <taxon>Bacillati</taxon>
        <taxon>Bacillota</taxon>
        <taxon>Clostridia</taxon>
        <taxon>Peptostreptococcales</taxon>
        <taxon>Peptostreptococcaceae</taxon>
        <taxon>Romboutsia</taxon>
    </lineage>
</organism>
<proteinExistence type="inferred from homology"/>
<keyword evidence="2" id="KW-0645">Protease</keyword>
<dbReference type="GO" id="GO:0005829">
    <property type="term" value="C:cytosol"/>
    <property type="evidence" value="ECO:0007669"/>
    <property type="project" value="TreeGrafter"/>
</dbReference>
<keyword evidence="4" id="KW-0482">Metalloprotease</keyword>
<accession>A0A371IV02</accession>
<dbReference type="Pfam" id="PF19289">
    <property type="entry name" value="PmbA_TldD_3rd"/>
    <property type="match status" value="1"/>
</dbReference>
<evidence type="ECO:0000313" key="8">
    <source>
        <dbReference type="EMBL" id="RDY24320.1"/>
    </source>
</evidence>
<evidence type="ECO:0000259" key="6">
    <source>
        <dbReference type="Pfam" id="PF19289"/>
    </source>
</evidence>
<feature type="domain" description="Metalloprotease TldD/E C-terminal" evidence="6">
    <location>
        <begin position="228"/>
        <end position="459"/>
    </location>
</feature>
<dbReference type="PANTHER" id="PTHR30624:SF4">
    <property type="entry name" value="METALLOPROTEASE TLDD"/>
    <property type="match status" value="1"/>
</dbReference>
<dbReference type="InterPro" id="IPR002510">
    <property type="entry name" value="Metalloprtase-TldD/E_N"/>
</dbReference>
<gene>
    <name evidence="8" type="ORF">CHF27_004345</name>
</gene>
<dbReference type="InterPro" id="IPR025502">
    <property type="entry name" value="TldD"/>
</dbReference>
<dbReference type="EMBL" id="NOJZ02000004">
    <property type="protein sequence ID" value="RDY24320.1"/>
    <property type="molecule type" value="Genomic_DNA"/>
</dbReference>
<keyword evidence="3" id="KW-0378">Hydrolase</keyword>
<dbReference type="InterPro" id="IPR036059">
    <property type="entry name" value="TldD/PmbA_sf"/>
</dbReference>
<dbReference type="OrthoDB" id="9803213at2"/>
<evidence type="ECO:0000313" key="9">
    <source>
        <dbReference type="Proteomes" id="UP000243494"/>
    </source>
</evidence>
<keyword evidence="9" id="KW-1185">Reference proteome</keyword>
<evidence type="ECO:0000256" key="3">
    <source>
        <dbReference type="ARBA" id="ARBA00022801"/>
    </source>
</evidence>
<dbReference type="GO" id="GO:0008237">
    <property type="term" value="F:metallopeptidase activity"/>
    <property type="evidence" value="ECO:0007669"/>
    <property type="project" value="UniProtKB-KW"/>
</dbReference>
<dbReference type="RefSeq" id="WP_095406078.1">
    <property type="nucleotide sequence ID" value="NZ_NOJZ02000004.1"/>
</dbReference>
<feature type="domain" description="Metalloprotease TldD/E N-terminal" evidence="5">
    <location>
        <begin position="22"/>
        <end position="83"/>
    </location>
</feature>
<dbReference type="Gene3D" id="3.30.2290.10">
    <property type="entry name" value="PmbA/TldD superfamily"/>
    <property type="match status" value="1"/>
</dbReference>
<protein>
    <submittedName>
        <fullName evidence="8">TldD/PmbA family protein</fullName>
    </submittedName>
</protein>
<dbReference type="AlphaFoldDB" id="A0A371IV02"/>
<dbReference type="InterPro" id="IPR051463">
    <property type="entry name" value="Peptidase_U62_metallo"/>
</dbReference>
<dbReference type="PIRSF" id="PIRSF004919">
    <property type="entry name" value="TldD"/>
    <property type="match status" value="1"/>
</dbReference>
<evidence type="ECO:0000259" key="7">
    <source>
        <dbReference type="Pfam" id="PF19290"/>
    </source>
</evidence>
<comment type="similarity">
    <text evidence="1">Belongs to the peptidase U62 family.</text>
</comment>
<dbReference type="PANTHER" id="PTHR30624">
    <property type="entry name" value="UNCHARACTERIZED PROTEIN TLDD AND PMBA"/>
    <property type="match status" value="1"/>
</dbReference>
<evidence type="ECO:0000256" key="4">
    <source>
        <dbReference type="ARBA" id="ARBA00023049"/>
    </source>
</evidence>